<keyword evidence="3" id="KW-1185">Reference proteome</keyword>
<dbReference type="EMBL" id="FN648486">
    <property type="protein sequence ID" value="CBJ25625.1"/>
    <property type="molecule type" value="Genomic_DNA"/>
</dbReference>
<evidence type="ECO:0000313" key="3">
    <source>
        <dbReference type="Proteomes" id="UP000002630"/>
    </source>
</evidence>
<gene>
    <name evidence="2" type="primary">GPAT</name>
    <name evidence="2" type="ORF">Esi_0003_0345</name>
</gene>
<proteinExistence type="predicted"/>
<dbReference type="InterPro" id="IPR002123">
    <property type="entry name" value="Plipid/glycerol_acylTrfase"/>
</dbReference>
<keyword evidence="2" id="KW-0012">Acyltransferase</keyword>
<sequence>MIMTMVPENMKKPYEFELFHESTRDPMDLYTWGNDFFRPLIELDNSRLEGKENLEKIAEYLAKGENVFLMSNHQTEADPQVISLLMEREGYGDEASRLINVAGHRVTTDPLAIPFSMGRNLFCIFSKKYMETPPELKGEKQKHNVRTLKKMAEMMVNKELGERRQADRGPASVAFGEEVLPPPGETLKKAEFIAIMEERVQAEYAKLDEFHESKQK</sequence>
<dbReference type="PANTHER" id="PTHR35695">
    <property type="entry name" value="GLYCEROL-3-PHOSPHATE ACYLTRANSFERASE, CHLOROPLASTIC"/>
    <property type="match status" value="1"/>
</dbReference>
<dbReference type="Gene3D" id="3.40.1130.10">
    <property type="entry name" value="Glycerol-3-phosphate (1)-acyltransferase"/>
    <property type="match status" value="1"/>
</dbReference>
<accession>D7FWA5</accession>
<dbReference type="GO" id="GO:0006655">
    <property type="term" value="P:phosphatidylglycerol biosynthetic process"/>
    <property type="evidence" value="ECO:0007669"/>
    <property type="project" value="TreeGrafter"/>
</dbReference>
<dbReference type="InterPro" id="IPR016222">
    <property type="entry name" value="G3P_O-acylTrfase_chlp"/>
</dbReference>
<evidence type="ECO:0000259" key="1">
    <source>
        <dbReference type="Pfam" id="PF01553"/>
    </source>
</evidence>
<dbReference type="STRING" id="2880.D7FWA5"/>
<protein>
    <submittedName>
        <fullName evidence="2">Glycerol-3-phosphate O-acyltransferase</fullName>
        <ecNumber evidence="2">2.3.1.15</ecNumber>
    </submittedName>
</protein>
<dbReference type="PANTHER" id="PTHR35695:SF1">
    <property type="entry name" value="GLYCEROL-3-PHOSPHATE ACYLTRANSFERASE, CHLOROPLASTIC"/>
    <property type="match status" value="1"/>
</dbReference>
<dbReference type="SUPFAM" id="SSF69593">
    <property type="entry name" value="Glycerol-3-phosphate (1)-acyltransferase"/>
    <property type="match status" value="1"/>
</dbReference>
<organism evidence="2 3">
    <name type="scientific">Ectocarpus siliculosus</name>
    <name type="common">Brown alga</name>
    <name type="synonym">Conferva siliculosa</name>
    <dbReference type="NCBI Taxonomy" id="2880"/>
    <lineage>
        <taxon>Eukaryota</taxon>
        <taxon>Sar</taxon>
        <taxon>Stramenopiles</taxon>
        <taxon>Ochrophyta</taxon>
        <taxon>PX clade</taxon>
        <taxon>Phaeophyceae</taxon>
        <taxon>Ectocarpales</taxon>
        <taxon>Ectocarpaceae</taxon>
        <taxon>Ectocarpus</taxon>
    </lineage>
</organism>
<dbReference type="Pfam" id="PF01553">
    <property type="entry name" value="Acyltransferase"/>
    <property type="match status" value="1"/>
</dbReference>
<keyword evidence="2" id="KW-0808">Transferase</keyword>
<dbReference type="AlphaFoldDB" id="D7FWA5"/>
<dbReference type="EMBL" id="FN649727">
    <property type="protein sequence ID" value="CBJ25625.1"/>
    <property type="molecule type" value="Genomic_DNA"/>
</dbReference>
<name>D7FWA5_ECTSI</name>
<dbReference type="OrthoDB" id="524544at2759"/>
<dbReference type="EC" id="2.3.1.15" evidence="2"/>
<evidence type="ECO:0000313" key="2">
    <source>
        <dbReference type="EMBL" id="CBJ25625.1"/>
    </source>
</evidence>
<dbReference type="eggNOG" id="ENOG502QRHE">
    <property type="taxonomic scope" value="Eukaryota"/>
</dbReference>
<dbReference type="Proteomes" id="UP000002630">
    <property type="component" value="Linkage Group LG02"/>
</dbReference>
<reference evidence="2 3" key="1">
    <citation type="journal article" date="2010" name="Nature">
        <title>The Ectocarpus genome and the independent evolution of multicellularity in brown algae.</title>
        <authorList>
            <person name="Cock J.M."/>
            <person name="Sterck L."/>
            <person name="Rouze P."/>
            <person name="Scornet D."/>
            <person name="Allen A.E."/>
            <person name="Amoutzias G."/>
            <person name="Anthouard V."/>
            <person name="Artiguenave F."/>
            <person name="Aury J.M."/>
            <person name="Badger J.H."/>
            <person name="Beszteri B."/>
            <person name="Billiau K."/>
            <person name="Bonnet E."/>
            <person name="Bothwell J.H."/>
            <person name="Bowler C."/>
            <person name="Boyen C."/>
            <person name="Brownlee C."/>
            <person name="Carrano C.J."/>
            <person name="Charrier B."/>
            <person name="Cho G.Y."/>
            <person name="Coelho S.M."/>
            <person name="Collen J."/>
            <person name="Corre E."/>
            <person name="Da Silva C."/>
            <person name="Delage L."/>
            <person name="Delaroque N."/>
            <person name="Dittami S.M."/>
            <person name="Doulbeau S."/>
            <person name="Elias M."/>
            <person name="Farnham G."/>
            <person name="Gachon C.M."/>
            <person name="Gschloessl B."/>
            <person name="Heesch S."/>
            <person name="Jabbari K."/>
            <person name="Jubin C."/>
            <person name="Kawai H."/>
            <person name="Kimura K."/>
            <person name="Kloareg B."/>
            <person name="Kupper F.C."/>
            <person name="Lang D."/>
            <person name="Le Bail A."/>
            <person name="Leblanc C."/>
            <person name="Lerouge P."/>
            <person name="Lohr M."/>
            <person name="Lopez P.J."/>
            <person name="Martens C."/>
            <person name="Maumus F."/>
            <person name="Michel G."/>
            <person name="Miranda-Saavedra D."/>
            <person name="Morales J."/>
            <person name="Moreau H."/>
            <person name="Motomura T."/>
            <person name="Nagasato C."/>
            <person name="Napoli C.A."/>
            <person name="Nelson D.R."/>
            <person name="Nyvall-Collen P."/>
            <person name="Peters A.F."/>
            <person name="Pommier C."/>
            <person name="Potin P."/>
            <person name="Poulain J."/>
            <person name="Quesneville H."/>
            <person name="Read B."/>
            <person name="Rensing S.A."/>
            <person name="Ritter A."/>
            <person name="Rousvoal S."/>
            <person name="Samanta M."/>
            <person name="Samson G."/>
            <person name="Schroeder D.C."/>
            <person name="Segurens B."/>
            <person name="Strittmatter M."/>
            <person name="Tonon T."/>
            <person name="Tregear J.W."/>
            <person name="Valentin K."/>
            <person name="von Dassow P."/>
            <person name="Yamagishi T."/>
            <person name="Van de Peer Y."/>
            <person name="Wincker P."/>
        </authorList>
    </citation>
    <scope>NUCLEOTIDE SEQUENCE [LARGE SCALE GENOMIC DNA]</scope>
    <source>
        <strain evidence="3">Ec32 / CCAP1310/4</strain>
    </source>
</reference>
<dbReference type="InParanoid" id="D7FWA5"/>
<feature type="domain" description="Phospholipid/glycerol acyltransferase" evidence="1">
    <location>
        <begin position="50"/>
        <end position="159"/>
    </location>
</feature>
<dbReference type="GO" id="GO:0004366">
    <property type="term" value="F:glycerol-3-phosphate O-acyltransferase activity"/>
    <property type="evidence" value="ECO:0007669"/>
    <property type="project" value="UniProtKB-EC"/>
</dbReference>